<accession>A0A1Y2MBF4</accession>
<gene>
    <name evidence="1" type="ORF">B5807_02395</name>
</gene>
<proteinExistence type="predicted"/>
<organism evidence="1 2">
    <name type="scientific">Epicoccum nigrum</name>
    <name type="common">Soil fungus</name>
    <name type="synonym">Epicoccum purpurascens</name>
    <dbReference type="NCBI Taxonomy" id="105696"/>
    <lineage>
        <taxon>Eukaryota</taxon>
        <taxon>Fungi</taxon>
        <taxon>Dikarya</taxon>
        <taxon>Ascomycota</taxon>
        <taxon>Pezizomycotina</taxon>
        <taxon>Dothideomycetes</taxon>
        <taxon>Pleosporomycetidae</taxon>
        <taxon>Pleosporales</taxon>
        <taxon>Pleosporineae</taxon>
        <taxon>Didymellaceae</taxon>
        <taxon>Epicoccum</taxon>
    </lineage>
</organism>
<dbReference type="Proteomes" id="UP000193240">
    <property type="component" value="Unassembled WGS sequence"/>
</dbReference>
<evidence type="ECO:0000313" key="1">
    <source>
        <dbReference type="EMBL" id="OSS53342.1"/>
    </source>
</evidence>
<name>A0A1Y2MBF4_EPING</name>
<dbReference type="EMBL" id="KZ107839">
    <property type="protein sequence ID" value="OSS53342.1"/>
    <property type="molecule type" value="Genomic_DNA"/>
</dbReference>
<evidence type="ECO:0000313" key="2">
    <source>
        <dbReference type="Proteomes" id="UP000193240"/>
    </source>
</evidence>
<dbReference type="InParanoid" id="A0A1Y2MBF4"/>
<protein>
    <submittedName>
        <fullName evidence="1">Uncharacterized protein</fullName>
    </submittedName>
</protein>
<reference evidence="1 2" key="1">
    <citation type="journal article" date="2017" name="Genome Announc.">
        <title>Genome sequence of the saprophytic ascomycete Epicoccum nigrum ICMP 19927 strain isolated from New Zealand.</title>
        <authorList>
            <person name="Fokin M."/>
            <person name="Fleetwood D."/>
            <person name="Weir B.S."/>
            <person name="Villas-Boas S.G."/>
        </authorList>
    </citation>
    <scope>NUCLEOTIDE SEQUENCE [LARGE SCALE GENOMIC DNA]</scope>
    <source>
        <strain evidence="1 2">ICMP 19927</strain>
    </source>
</reference>
<keyword evidence="2" id="KW-1185">Reference proteome</keyword>
<dbReference type="AlphaFoldDB" id="A0A1Y2MBF4"/>
<sequence length="111" mass="12076">MHRLFHGWFLPSRRSTFHLCSFPLRTQEPVSVPASSVTIAVLWAASRSALSAVRQILLDSGRGALQSVWLHCVGGAAILSNKVLMLTLKSAVLPPHPRTQQASTPGRRAIV</sequence>